<dbReference type="Pfam" id="PF00155">
    <property type="entry name" value="Aminotran_1_2"/>
    <property type="match status" value="1"/>
</dbReference>
<dbReference type="PANTHER" id="PTHR46383:SF4">
    <property type="entry name" value="AMINOTRANSFERASE"/>
    <property type="match status" value="1"/>
</dbReference>
<keyword evidence="4 6" id="KW-0808">Transferase</keyword>
<dbReference type="AlphaFoldDB" id="A0A0M2SQ31"/>
<evidence type="ECO:0000313" key="8">
    <source>
        <dbReference type="EMBL" id="KKK35057.1"/>
    </source>
</evidence>
<dbReference type="InterPro" id="IPR004839">
    <property type="entry name" value="Aminotransferase_I/II_large"/>
</dbReference>
<feature type="domain" description="Aminotransferase class I/classII large" evidence="7">
    <location>
        <begin position="29"/>
        <end position="372"/>
    </location>
</feature>
<dbReference type="Gene3D" id="3.90.1150.10">
    <property type="entry name" value="Aspartate Aminotransferase, domain 1"/>
    <property type="match status" value="1"/>
</dbReference>
<dbReference type="GO" id="GO:0030170">
    <property type="term" value="F:pyridoxal phosphate binding"/>
    <property type="evidence" value="ECO:0007669"/>
    <property type="project" value="InterPro"/>
</dbReference>
<keyword evidence="5" id="KW-0663">Pyridoxal phosphate</keyword>
<dbReference type="SUPFAM" id="SSF53383">
    <property type="entry name" value="PLP-dependent transferases"/>
    <property type="match status" value="1"/>
</dbReference>
<dbReference type="GO" id="GO:0008483">
    <property type="term" value="F:transaminase activity"/>
    <property type="evidence" value="ECO:0007669"/>
    <property type="project" value="UniProtKB-KW"/>
</dbReference>
<keyword evidence="3 6" id="KW-0032">Aminotransferase</keyword>
<dbReference type="Gene3D" id="3.40.640.10">
    <property type="entry name" value="Type I PLP-dependent aspartate aminotransferase-like (Major domain)"/>
    <property type="match status" value="1"/>
</dbReference>
<reference evidence="8 9" key="1">
    <citation type="submission" date="2015-04" db="EMBL/GenBank/DDBJ databases">
        <title>Taxonomic description and genome sequence of Salinicoccus sediminis sp. nov., a novel hyper halotolerant bacterium isolated from marine sediment.</title>
        <authorList>
            <person name="Mathan Kumar R."/>
            <person name="Kaur G."/>
            <person name="Kumar N."/>
            <person name="Kumar A."/>
            <person name="Singh N.K."/>
            <person name="Kaur N."/>
            <person name="Mayilraj S."/>
        </authorList>
    </citation>
    <scope>NUCLEOTIDE SEQUENCE [LARGE SCALE GENOMIC DNA]</scope>
    <source>
        <strain evidence="8 9">SV-16</strain>
    </source>
</reference>
<dbReference type="PRINTS" id="PR00753">
    <property type="entry name" value="ACCSYNTHASE"/>
</dbReference>
<dbReference type="InterPro" id="IPR015424">
    <property type="entry name" value="PyrdxlP-dep_Trfase"/>
</dbReference>
<dbReference type="OrthoDB" id="9802328at2"/>
<dbReference type="FunFam" id="3.40.640.10:FF:000033">
    <property type="entry name" value="Aspartate aminotransferase"/>
    <property type="match status" value="1"/>
</dbReference>
<evidence type="ECO:0000256" key="3">
    <source>
        <dbReference type="ARBA" id="ARBA00022576"/>
    </source>
</evidence>
<dbReference type="GO" id="GO:0006520">
    <property type="term" value="P:amino acid metabolic process"/>
    <property type="evidence" value="ECO:0007669"/>
    <property type="project" value="InterPro"/>
</dbReference>
<evidence type="ECO:0000256" key="5">
    <source>
        <dbReference type="ARBA" id="ARBA00022898"/>
    </source>
</evidence>
<dbReference type="EMBL" id="LAYZ01000002">
    <property type="protein sequence ID" value="KKK35057.1"/>
    <property type="molecule type" value="Genomic_DNA"/>
</dbReference>
<dbReference type="PANTHER" id="PTHR46383">
    <property type="entry name" value="ASPARTATE AMINOTRANSFERASE"/>
    <property type="match status" value="1"/>
</dbReference>
<dbReference type="InterPro" id="IPR004838">
    <property type="entry name" value="NHTrfase_class1_PyrdxlP-BS"/>
</dbReference>
<dbReference type="InterPro" id="IPR015421">
    <property type="entry name" value="PyrdxlP-dep_Trfase_major"/>
</dbReference>
<evidence type="ECO:0000256" key="6">
    <source>
        <dbReference type="RuleBase" id="RU000481"/>
    </source>
</evidence>
<dbReference type="CDD" id="cd00609">
    <property type="entry name" value="AAT_like"/>
    <property type="match status" value="1"/>
</dbReference>
<comment type="cofactor">
    <cofactor evidence="1 6">
        <name>pyridoxal 5'-phosphate</name>
        <dbReference type="ChEBI" id="CHEBI:597326"/>
    </cofactor>
</comment>
<protein>
    <recommendedName>
        <fullName evidence="6">Aminotransferase</fullName>
        <ecNumber evidence="6">2.6.1.-</ecNumber>
    </recommendedName>
</protein>
<dbReference type="EC" id="2.6.1.-" evidence="6"/>
<dbReference type="PROSITE" id="PS00105">
    <property type="entry name" value="AA_TRANSFER_CLASS_1"/>
    <property type="match status" value="1"/>
</dbReference>
<keyword evidence="9" id="KW-1185">Reference proteome</keyword>
<name>A0A0M2SQ31_9STAP</name>
<evidence type="ECO:0000313" key="9">
    <source>
        <dbReference type="Proteomes" id="UP000034287"/>
    </source>
</evidence>
<evidence type="ECO:0000256" key="2">
    <source>
        <dbReference type="ARBA" id="ARBA00007441"/>
    </source>
</evidence>
<comment type="similarity">
    <text evidence="2 6">Belongs to the class-I pyridoxal-phosphate-dependent aminotransferase family.</text>
</comment>
<accession>A0A0M2SQ31</accession>
<dbReference type="InterPro" id="IPR050596">
    <property type="entry name" value="AspAT/PAT-like"/>
</dbReference>
<proteinExistence type="inferred from homology"/>
<evidence type="ECO:0000256" key="1">
    <source>
        <dbReference type="ARBA" id="ARBA00001933"/>
    </source>
</evidence>
<dbReference type="PATRIC" id="fig|1432562.3.peg.1062"/>
<comment type="caution">
    <text evidence="8">The sequence shown here is derived from an EMBL/GenBank/DDBJ whole genome shotgun (WGS) entry which is preliminary data.</text>
</comment>
<dbReference type="STRING" id="1432562.WN59_05345"/>
<gene>
    <name evidence="8" type="ORF">WN59_05345</name>
</gene>
<sequence length="386" mass="42645">MDHRINPTAASLTVPGIRVFANRVAEFEDGINLTIGQPDFPTPENVKEAGISAIRENRTGYSHNAGLPALRESVTGFFRDAYGCSYDPGSEIVITNGASEALDSVLRTIMVEGDEVILPSPSYSGYEPLIRLNGGTPVHLDTSESGFMPDPDALAALINDNTKAIIFNYPSNPTGVSLPCGQMEKLAEMLAGKEVFIISDEIYSENTFADKHISFGFFENIHSRLFIIHGLSKSHAMTGWRIGYVLGPKTVMKHVLKVHLNNSICASLPSQYAAIEALDHTREFPHEMNMQYVERRDYTYRRLEDMGLPSKKPTGAFYIFPDISTTGMDDVSFAAKLLDEEHVAVVPGSTFSKDDHSHVRISYASSLDNLAKGMDRMERFIARQKS</sequence>
<dbReference type="Proteomes" id="UP000034287">
    <property type="component" value="Unassembled WGS sequence"/>
</dbReference>
<dbReference type="InterPro" id="IPR015422">
    <property type="entry name" value="PyrdxlP-dep_Trfase_small"/>
</dbReference>
<evidence type="ECO:0000259" key="7">
    <source>
        <dbReference type="Pfam" id="PF00155"/>
    </source>
</evidence>
<organism evidence="8 9">
    <name type="scientific">Salinicoccus sediminis</name>
    <dbReference type="NCBI Taxonomy" id="1432562"/>
    <lineage>
        <taxon>Bacteria</taxon>
        <taxon>Bacillati</taxon>
        <taxon>Bacillota</taxon>
        <taxon>Bacilli</taxon>
        <taxon>Bacillales</taxon>
        <taxon>Staphylococcaceae</taxon>
        <taxon>Salinicoccus</taxon>
    </lineage>
</organism>
<evidence type="ECO:0000256" key="4">
    <source>
        <dbReference type="ARBA" id="ARBA00022679"/>
    </source>
</evidence>